<dbReference type="AlphaFoldDB" id="A0A9Q0MJI8"/>
<dbReference type="PANTHER" id="PTHR23153">
    <property type="entry name" value="UBX-RELATED"/>
    <property type="match status" value="1"/>
</dbReference>
<evidence type="ECO:0000256" key="2">
    <source>
        <dbReference type="SAM" id="MobiDB-lite"/>
    </source>
</evidence>
<reference evidence="4" key="1">
    <citation type="submission" date="2022-12" db="EMBL/GenBank/DDBJ databases">
        <title>Genome assemblies of Blomia tropicalis.</title>
        <authorList>
            <person name="Cui Y."/>
        </authorList>
    </citation>
    <scope>NUCLEOTIDE SEQUENCE</scope>
    <source>
        <tissue evidence="4">Adult mites</tissue>
    </source>
</reference>
<evidence type="ECO:0000313" key="5">
    <source>
        <dbReference type="Proteomes" id="UP001142055"/>
    </source>
</evidence>
<keyword evidence="1" id="KW-0175">Coiled coil</keyword>
<dbReference type="PANTHER" id="PTHR23153:SF38">
    <property type="entry name" value="UBX DOMAIN-CONTAINING PROTEIN 6"/>
    <property type="match status" value="1"/>
</dbReference>
<keyword evidence="5" id="KW-1185">Reference proteome</keyword>
<evidence type="ECO:0000313" key="4">
    <source>
        <dbReference type="EMBL" id="KAJ6224885.1"/>
    </source>
</evidence>
<dbReference type="InterPro" id="IPR018997">
    <property type="entry name" value="PUB_domain"/>
</dbReference>
<protein>
    <recommendedName>
        <fullName evidence="3">PUB domain-containing protein</fullName>
    </recommendedName>
</protein>
<feature type="domain" description="PUB" evidence="3">
    <location>
        <begin position="187"/>
        <end position="257"/>
    </location>
</feature>
<evidence type="ECO:0000259" key="3">
    <source>
        <dbReference type="Pfam" id="PF09409"/>
    </source>
</evidence>
<feature type="region of interest" description="Disordered" evidence="2">
    <location>
        <begin position="1"/>
        <end position="61"/>
    </location>
</feature>
<evidence type="ECO:0000256" key="1">
    <source>
        <dbReference type="SAM" id="Coils"/>
    </source>
</evidence>
<proteinExistence type="predicted"/>
<dbReference type="EMBL" id="JAPWDV010000001">
    <property type="protein sequence ID" value="KAJ6224885.1"/>
    <property type="molecule type" value="Genomic_DNA"/>
</dbReference>
<accession>A0A9Q0MJI8</accession>
<gene>
    <name evidence="4" type="ORF">RDWZM_003430</name>
</gene>
<sequence length="427" mass="49269">MNRIKDLFNKKQKDVKFKKAGTGHKLSESSQPMNVQSSSNASSSSYSSAENARRTGPDANVASAALSRFGDTRNPNNNAQKPTLHDIMVEEKKKISQEMRLKEELEEKKLKVDKQLEESQKNPFKLFEDSQRFTCKQLDINTSMRFDELICKIKVNIFDNFPDDAILRSAMILFNCNRTISQDGSRLQTCLDILKKVVTNLQTENVDELEKFKRIRRSKIEQKVLNLEGALDFLFAIGFTIDTDDADWLLYVEQDEDLRTKMQFIHELLVAPQIISIELDRQVKHITPNDAENPISLDDDIKMTSSDLKKFYSNLEKNREINEMLISKETKEKLISNATNFKPLFTKLRFKFSFDNTEVDVIEAVFYSNEKLFEVKNWFSTNYGQLFTNEKETHFKVGPELMGNDKMSKSLSELKLSPAATLTVIFK</sequence>
<feature type="compositionally biased region" description="Basic and acidic residues" evidence="2">
    <location>
        <begin position="1"/>
        <end position="17"/>
    </location>
</feature>
<name>A0A9Q0MJI8_BLOTA</name>
<dbReference type="OMA" id="LEYSLWA"/>
<comment type="caution">
    <text evidence="4">The sequence shown here is derived from an EMBL/GenBank/DDBJ whole genome shotgun (WGS) entry which is preliminary data.</text>
</comment>
<dbReference type="SUPFAM" id="SSF143503">
    <property type="entry name" value="PUG domain-like"/>
    <property type="match status" value="1"/>
</dbReference>
<dbReference type="CDD" id="cd09212">
    <property type="entry name" value="PUB"/>
    <property type="match status" value="1"/>
</dbReference>
<organism evidence="4 5">
    <name type="scientific">Blomia tropicalis</name>
    <name type="common">Mite</name>
    <dbReference type="NCBI Taxonomy" id="40697"/>
    <lineage>
        <taxon>Eukaryota</taxon>
        <taxon>Metazoa</taxon>
        <taxon>Ecdysozoa</taxon>
        <taxon>Arthropoda</taxon>
        <taxon>Chelicerata</taxon>
        <taxon>Arachnida</taxon>
        <taxon>Acari</taxon>
        <taxon>Acariformes</taxon>
        <taxon>Sarcoptiformes</taxon>
        <taxon>Astigmata</taxon>
        <taxon>Glycyphagoidea</taxon>
        <taxon>Echimyopodidae</taxon>
        <taxon>Blomia</taxon>
    </lineage>
</organism>
<dbReference type="Gene3D" id="1.20.58.2190">
    <property type="match status" value="1"/>
</dbReference>
<feature type="coiled-coil region" evidence="1">
    <location>
        <begin position="88"/>
        <end position="122"/>
    </location>
</feature>
<dbReference type="InterPro" id="IPR036339">
    <property type="entry name" value="PUB-like_dom_sf"/>
</dbReference>
<dbReference type="Pfam" id="PF09409">
    <property type="entry name" value="PUB"/>
    <property type="match status" value="1"/>
</dbReference>
<dbReference type="Proteomes" id="UP001142055">
    <property type="component" value="Chromosome 1"/>
</dbReference>
<dbReference type="GO" id="GO:0005737">
    <property type="term" value="C:cytoplasm"/>
    <property type="evidence" value="ECO:0007669"/>
    <property type="project" value="TreeGrafter"/>
</dbReference>
<feature type="compositionally biased region" description="Low complexity" evidence="2">
    <location>
        <begin position="37"/>
        <end position="49"/>
    </location>
</feature>